<dbReference type="KEGG" id="acaf:CA12_04020"/>
<organism evidence="2 3">
    <name type="scientific">Alienimonas californiensis</name>
    <dbReference type="NCBI Taxonomy" id="2527989"/>
    <lineage>
        <taxon>Bacteria</taxon>
        <taxon>Pseudomonadati</taxon>
        <taxon>Planctomycetota</taxon>
        <taxon>Planctomycetia</taxon>
        <taxon>Planctomycetales</taxon>
        <taxon>Planctomycetaceae</taxon>
        <taxon>Alienimonas</taxon>
    </lineage>
</organism>
<dbReference type="AlphaFoldDB" id="A0A517P4N2"/>
<evidence type="ECO:0000313" key="3">
    <source>
        <dbReference type="Proteomes" id="UP000318741"/>
    </source>
</evidence>
<accession>A0A517P4N2</accession>
<sequence>MRDRRFIAAHRGGPLSRTDHHRLALWATDCAERVLPLFEDGRDDDRPRRAIEAARLWAGGGVRVGVGQRAAWAAHAAAREAVGDPAAVAAARAAGHAAATAHMADHSLGPVLYGLRAIAAAGGDVDAEQRRQLERLPEDLRELATSAIAARPGWRAPTGPSAPM</sequence>
<keyword evidence="3" id="KW-1185">Reference proteome</keyword>
<dbReference type="Pfam" id="PF21805">
    <property type="entry name" value="Imm5_like"/>
    <property type="match status" value="1"/>
</dbReference>
<gene>
    <name evidence="2" type="ORF">CA12_04020</name>
</gene>
<evidence type="ECO:0000259" key="1">
    <source>
        <dbReference type="Pfam" id="PF21805"/>
    </source>
</evidence>
<evidence type="ECO:0000313" key="2">
    <source>
        <dbReference type="EMBL" id="QDT14330.1"/>
    </source>
</evidence>
<dbReference type="Proteomes" id="UP000318741">
    <property type="component" value="Chromosome"/>
</dbReference>
<dbReference type="EMBL" id="CP036265">
    <property type="protein sequence ID" value="QDT14330.1"/>
    <property type="molecule type" value="Genomic_DNA"/>
</dbReference>
<feature type="domain" description="Imm-5-like" evidence="1">
    <location>
        <begin position="15"/>
        <end position="138"/>
    </location>
</feature>
<dbReference type="OrthoDB" id="287768at2"/>
<dbReference type="InterPro" id="IPR048667">
    <property type="entry name" value="Imm5-like"/>
</dbReference>
<reference evidence="2 3" key="1">
    <citation type="submission" date="2019-02" db="EMBL/GenBank/DDBJ databases">
        <title>Deep-cultivation of Planctomycetes and their phenomic and genomic characterization uncovers novel biology.</title>
        <authorList>
            <person name="Wiegand S."/>
            <person name="Jogler M."/>
            <person name="Boedeker C."/>
            <person name="Pinto D."/>
            <person name="Vollmers J."/>
            <person name="Rivas-Marin E."/>
            <person name="Kohn T."/>
            <person name="Peeters S.H."/>
            <person name="Heuer A."/>
            <person name="Rast P."/>
            <person name="Oberbeckmann S."/>
            <person name="Bunk B."/>
            <person name="Jeske O."/>
            <person name="Meyerdierks A."/>
            <person name="Storesund J.E."/>
            <person name="Kallscheuer N."/>
            <person name="Luecker S."/>
            <person name="Lage O.M."/>
            <person name="Pohl T."/>
            <person name="Merkel B.J."/>
            <person name="Hornburger P."/>
            <person name="Mueller R.-W."/>
            <person name="Bruemmer F."/>
            <person name="Labrenz M."/>
            <person name="Spormann A.M."/>
            <person name="Op den Camp H."/>
            <person name="Overmann J."/>
            <person name="Amann R."/>
            <person name="Jetten M.S.M."/>
            <person name="Mascher T."/>
            <person name="Medema M.H."/>
            <person name="Devos D.P."/>
            <person name="Kaster A.-K."/>
            <person name="Ovreas L."/>
            <person name="Rohde M."/>
            <person name="Galperin M.Y."/>
            <person name="Jogler C."/>
        </authorList>
    </citation>
    <scope>NUCLEOTIDE SEQUENCE [LARGE SCALE GENOMIC DNA]</scope>
    <source>
        <strain evidence="2 3">CA12</strain>
    </source>
</reference>
<name>A0A517P4N2_9PLAN</name>
<proteinExistence type="predicted"/>
<dbReference type="RefSeq" id="WP_145357073.1">
    <property type="nucleotide sequence ID" value="NZ_CP036265.1"/>
</dbReference>
<protein>
    <recommendedName>
        <fullName evidence="1">Imm-5-like domain-containing protein</fullName>
    </recommendedName>
</protein>